<protein>
    <recommendedName>
        <fullName evidence="3">FtsK gamma domain-containing protein</fullName>
    </recommendedName>
</protein>
<gene>
    <name evidence="4" type="ORF">LMG26411_06933</name>
</gene>
<dbReference type="InterPro" id="IPR036388">
    <property type="entry name" value="WH-like_DNA-bd_sf"/>
</dbReference>
<name>A0ABN7QB50_9BURK</name>
<dbReference type="RefSeq" id="WP_211957711.1">
    <property type="nucleotide sequence ID" value="NZ_CAJPVI010000064.1"/>
</dbReference>
<dbReference type="EMBL" id="CAJPVI010000064">
    <property type="protein sequence ID" value="CAG2159729.1"/>
    <property type="molecule type" value="Genomic_DNA"/>
</dbReference>
<organism evidence="4 5">
    <name type="scientific">Cupriavidus numazuensis</name>
    <dbReference type="NCBI Taxonomy" id="221992"/>
    <lineage>
        <taxon>Bacteria</taxon>
        <taxon>Pseudomonadati</taxon>
        <taxon>Pseudomonadota</taxon>
        <taxon>Betaproteobacteria</taxon>
        <taxon>Burkholderiales</taxon>
        <taxon>Burkholderiaceae</taxon>
        <taxon>Cupriavidus</taxon>
    </lineage>
</organism>
<dbReference type="PANTHER" id="PTHR22683">
    <property type="entry name" value="SPORULATION PROTEIN RELATED"/>
    <property type="match status" value="1"/>
</dbReference>
<dbReference type="Gene3D" id="1.10.10.10">
    <property type="entry name" value="Winged helix-like DNA-binding domain superfamily/Winged helix DNA-binding domain"/>
    <property type="match status" value="1"/>
</dbReference>
<keyword evidence="5" id="KW-1185">Reference proteome</keyword>
<feature type="region of interest" description="Disordered" evidence="2">
    <location>
        <begin position="31"/>
        <end position="58"/>
    </location>
</feature>
<dbReference type="InterPro" id="IPR018541">
    <property type="entry name" value="Ftsk_gamma"/>
</dbReference>
<evidence type="ECO:0000256" key="2">
    <source>
        <dbReference type="SAM" id="MobiDB-lite"/>
    </source>
</evidence>
<evidence type="ECO:0000313" key="5">
    <source>
        <dbReference type="Proteomes" id="UP000672657"/>
    </source>
</evidence>
<comment type="caution">
    <text evidence="4">The sequence shown here is derived from an EMBL/GenBank/DDBJ whole genome shotgun (WGS) entry which is preliminary data.</text>
</comment>
<sequence>MWFRNLTILRLLALPMDTQRIADALGKHAFTPCTTHTSAKPDTAPNHTPAPAKSAVEEDPLYETAVATVREHRLPSVSLVQRRLRIGYNRAAALLEAMEAHGVVSPLQVGGLRQLISQEQR</sequence>
<evidence type="ECO:0000256" key="1">
    <source>
        <dbReference type="ARBA" id="ARBA00004236"/>
    </source>
</evidence>
<evidence type="ECO:0000259" key="3">
    <source>
        <dbReference type="SMART" id="SM00843"/>
    </source>
</evidence>
<evidence type="ECO:0000313" key="4">
    <source>
        <dbReference type="EMBL" id="CAG2159729.1"/>
    </source>
</evidence>
<proteinExistence type="predicted"/>
<dbReference type="Pfam" id="PF09397">
    <property type="entry name" value="FtsK_gamma"/>
    <property type="match status" value="1"/>
</dbReference>
<dbReference type="InterPro" id="IPR050206">
    <property type="entry name" value="FtsK/SpoIIIE/SftA"/>
</dbReference>
<dbReference type="SUPFAM" id="SSF46785">
    <property type="entry name" value="Winged helix' DNA-binding domain"/>
    <property type="match status" value="1"/>
</dbReference>
<feature type="domain" description="FtsK gamma" evidence="3">
    <location>
        <begin position="55"/>
        <end position="120"/>
    </location>
</feature>
<reference evidence="4 5" key="1">
    <citation type="submission" date="2021-03" db="EMBL/GenBank/DDBJ databases">
        <authorList>
            <person name="Peeters C."/>
        </authorList>
    </citation>
    <scope>NUCLEOTIDE SEQUENCE [LARGE SCALE GENOMIC DNA]</scope>
    <source>
        <strain evidence="4 5">LMG 26411</strain>
    </source>
</reference>
<dbReference type="Proteomes" id="UP000672657">
    <property type="component" value="Unassembled WGS sequence"/>
</dbReference>
<dbReference type="InterPro" id="IPR036390">
    <property type="entry name" value="WH_DNA-bd_sf"/>
</dbReference>
<dbReference type="PANTHER" id="PTHR22683:SF41">
    <property type="entry name" value="DNA TRANSLOCASE FTSK"/>
    <property type="match status" value="1"/>
</dbReference>
<dbReference type="SMART" id="SM00843">
    <property type="entry name" value="Ftsk_gamma"/>
    <property type="match status" value="1"/>
</dbReference>
<comment type="subcellular location">
    <subcellularLocation>
        <location evidence="1">Cell membrane</location>
    </subcellularLocation>
</comment>
<accession>A0ABN7QB50</accession>